<feature type="region of interest" description="Disordered" evidence="6">
    <location>
        <begin position="85"/>
        <end position="127"/>
    </location>
</feature>
<dbReference type="InParanoid" id="A0A401G8E1"/>
<comment type="caution">
    <text evidence="9">The sequence shown here is derived from an EMBL/GenBank/DDBJ whole genome shotgun (WGS) entry which is preliminary data.</text>
</comment>
<dbReference type="OrthoDB" id="655540at2759"/>
<dbReference type="EMBL" id="BFAD01000001">
    <property type="protein sequence ID" value="GBE78422.1"/>
    <property type="molecule type" value="Genomic_DNA"/>
</dbReference>
<keyword evidence="10" id="KW-1185">Reference proteome</keyword>
<protein>
    <submittedName>
        <fullName evidence="9">Vacuolar amino acid transporter 1</fullName>
    </submittedName>
</protein>
<comment type="subcellular location">
    <subcellularLocation>
        <location evidence="1">Membrane</location>
        <topology evidence="1">Multi-pass membrane protein</topology>
    </subcellularLocation>
</comment>
<dbReference type="GeneID" id="38775339"/>
<feature type="transmembrane region" description="Helical" evidence="7">
    <location>
        <begin position="402"/>
        <end position="425"/>
    </location>
</feature>
<evidence type="ECO:0000256" key="6">
    <source>
        <dbReference type="SAM" id="MobiDB-lite"/>
    </source>
</evidence>
<keyword evidence="4 7" id="KW-1133">Transmembrane helix</keyword>
<feature type="transmembrane region" description="Helical" evidence="7">
    <location>
        <begin position="302"/>
        <end position="320"/>
    </location>
</feature>
<feature type="transmembrane region" description="Helical" evidence="7">
    <location>
        <begin position="193"/>
        <end position="217"/>
    </location>
</feature>
<feature type="transmembrane region" description="Helical" evidence="7">
    <location>
        <begin position="569"/>
        <end position="591"/>
    </location>
</feature>
<keyword evidence="5 7" id="KW-0472">Membrane</keyword>
<proteinExistence type="inferred from homology"/>
<feature type="region of interest" description="Disordered" evidence="6">
    <location>
        <begin position="1"/>
        <end position="20"/>
    </location>
</feature>
<evidence type="ECO:0000256" key="1">
    <source>
        <dbReference type="ARBA" id="ARBA00004141"/>
    </source>
</evidence>
<name>A0A401G8E1_9APHY</name>
<gene>
    <name evidence="9" type="ORF">SCP_0113100</name>
</gene>
<organism evidence="9 10">
    <name type="scientific">Sparassis crispa</name>
    <dbReference type="NCBI Taxonomy" id="139825"/>
    <lineage>
        <taxon>Eukaryota</taxon>
        <taxon>Fungi</taxon>
        <taxon>Dikarya</taxon>
        <taxon>Basidiomycota</taxon>
        <taxon>Agaricomycotina</taxon>
        <taxon>Agaricomycetes</taxon>
        <taxon>Polyporales</taxon>
        <taxon>Sparassidaceae</taxon>
        <taxon>Sparassis</taxon>
    </lineage>
</organism>
<sequence>MSSLPTAATSISFRPQSATSSVVDVIASYRRAQAFLTDSVSASASAPSDEEDIDEEPQGDEEGGIGIETDRRSARDAYGFSNLEWDEDLSPIPERDGSPSSLSVISDQDRSTPIAAIPPAGESTPLLRKPTVRTSITHLNKAAKTGTIPAVANDGVPITLVRQTSRLSAQNKIIAENAHGKAVPGHSTFGQTLFNAIAILVGIGMLSEPLAFSYAGWIGGTMIIVSYGLVTCYTAKILAHIILDDLRLKSYSDIGHKAFGPRSGPLINALFCLELFAVGVALVTLFADSLYAVWPAYSPNTYKIFCLVFLIPTVFLPLSVLSYASMLGILSTLLIIVVILIDGFSKRDPPGSLWIPADTSLKFMGIGKLGVSFGLFMAGFSGHAVIPSLARDMVDPSRFDLMINYAFGIATAVYAIIGIAGYLMFGNSVSDEFSQDLAKYSVYPVLNKVALWGLVLTPISKYALSTRPLNITMEIVLGLETNTAPTSEHTAKSTTQGAEPLTAQRRKVVLKRILTAAERAAFTMLSVAVSILVPEFSSMMAFLGACTSFLLCVIGPISAKVALAGRCGFWDGLALVIGTVMAVWGTAATVWSST</sequence>
<evidence type="ECO:0000256" key="3">
    <source>
        <dbReference type="ARBA" id="ARBA00022692"/>
    </source>
</evidence>
<evidence type="ECO:0000256" key="4">
    <source>
        <dbReference type="ARBA" id="ARBA00022989"/>
    </source>
</evidence>
<evidence type="ECO:0000313" key="10">
    <source>
        <dbReference type="Proteomes" id="UP000287166"/>
    </source>
</evidence>
<dbReference type="STRING" id="139825.A0A401G8E1"/>
<dbReference type="GO" id="GO:0005774">
    <property type="term" value="C:vacuolar membrane"/>
    <property type="evidence" value="ECO:0007669"/>
    <property type="project" value="TreeGrafter"/>
</dbReference>
<dbReference type="Proteomes" id="UP000287166">
    <property type="component" value="Unassembled WGS sequence"/>
</dbReference>
<feature type="transmembrane region" description="Helical" evidence="7">
    <location>
        <begin position="327"/>
        <end position="345"/>
    </location>
</feature>
<evidence type="ECO:0000313" key="9">
    <source>
        <dbReference type="EMBL" id="GBE78422.1"/>
    </source>
</evidence>
<feature type="domain" description="Amino acid transporter transmembrane" evidence="8">
    <location>
        <begin position="187"/>
        <end position="567"/>
    </location>
</feature>
<keyword evidence="3 7" id="KW-0812">Transmembrane</keyword>
<feature type="transmembrane region" description="Helical" evidence="7">
    <location>
        <begin position="539"/>
        <end position="557"/>
    </location>
</feature>
<dbReference type="PANTHER" id="PTHR22950:SF696">
    <property type="entry name" value="AMINO ACID TRANSPORTER TRANSMEMBRANE DOMAIN-CONTAINING PROTEIN"/>
    <property type="match status" value="1"/>
</dbReference>
<feature type="transmembrane region" description="Helical" evidence="7">
    <location>
        <begin position="365"/>
        <end position="390"/>
    </location>
</feature>
<dbReference type="AlphaFoldDB" id="A0A401G8E1"/>
<accession>A0A401G8E1</accession>
<feature type="compositionally biased region" description="Low complexity" evidence="6">
    <location>
        <begin position="38"/>
        <end position="47"/>
    </location>
</feature>
<dbReference type="GO" id="GO:0015179">
    <property type="term" value="F:L-amino acid transmembrane transporter activity"/>
    <property type="evidence" value="ECO:0007669"/>
    <property type="project" value="TreeGrafter"/>
</dbReference>
<evidence type="ECO:0000256" key="7">
    <source>
        <dbReference type="SAM" id="Phobius"/>
    </source>
</evidence>
<feature type="compositionally biased region" description="Acidic residues" evidence="6">
    <location>
        <begin position="48"/>
        <end position="63"/>
    </location>
</feature>
<dbReference type="InterPro" id="IPR013057">
    <property type="entry name" value="AA_transpt_TM"/>
</dbReference>
<dbReference type="Pfam" id="PF01490">
    <property type="entry name" value="Aa_trans"/>
    <property type="match status" value="1"/>
</dbReference>
<dbReference type="PANTHER" id="PTHR22950">
    <property type="entry name" value="AMINO ACID TRANSPORTER"/>
    <property type="match status" value="1"/>
</dbReference>
<dbReference type="RefSeq" id="XP_027609335.1">
    <property type="nucleotide sequence ID" value="XM_027753534.1"/>
</dbReference>
<evidence type="ECO:0000256" key="5">
    <source>
        <dbReference type="ARBA" id="ARBA00023136"/>
    </source>
</evidence>
<reference evidence="9 10" key="1">
    <citation type="journal article" date="2018" name="Sci. Rep.">
        <title>Genome sequence of the cauliflower mushroom Sparassis crispa (Hanabiratake) and its association with beneficial usage.</title>
        <authorList>
            <person name="Kiyama R."/>
            <person name="Furutani Y."/>
            <person name="Kawaguchi K."/>
            <person name="Nakanishi T."/>
        </authorList>
    </citation>
    <scope>NUCLEOTIDE SEQUENCE [LARGE SCALE GENOMIC DNA]</scope>
</reference>
<feature type="region of interest" description="Disordered" evidence="6">
    <location>
        <begin position="38"/>
        <end position="73"/>
    </location>
</feature>
<feature type="transmembrane region" description="Helical" evidence="7">
    <location>
        <begin position="264"/>
        <end position="287"/>
    </location>
</feature>
<evidence type="ECO:0000259" key="8">
    <source>
        <dbReference type="Pfam" id="PF01490"/>
    </source>
</evidence>
<comment type="similarity">
    <text evidence="2">Belongs to the amino acid/polyamine transporter 2 family.</text>
</comment>
<feature type="transmembrane region" description="Helical" evidence="7">
    <location>
        <begin position="223"/>
        <end position="243"/>
    </location>
</feature>
<evidence type="ECO:0000256" key="2">
    <source>
        <dbReference type="ARBA" id="ARBA00008066"/>
    </source>
</evidence>